<organism evidence="1 2">
    <name type="scientific">Botryotinia fuckeliana (strain B05.10)</name>
    <name type="common">Noble rot fungus</name>
    <name type="synonym">Botrytis cinerea</name>
    <dbReference type="NCBI Taxonomy" id="332648"/>
    <lineage>
        <taxon>Eukaryota</taxon>
        <taxon>Fungi</taxon>
        <taxon>Dikarya</taxon>
        <taxon>Ascomycota</taxon>
        <taxon>Pezizomycotina</taxon>
        <taxon>Leotiomycetes</taxon>
        <taxon>Helotiales</taxon>
        <taxon>Sclerotiniaceae</taxon>
        <taxon>Botrytis</taxon>
    </lineage>
</organism>
<dbReference type="KEGG" id="bfu:BCIN_02g00002"/>
<dbReference type="VEuPathDB" id="FungiDB:Bcin02g00002"/>
<gene>
    <name evidence="1" type="ORF">BCIN_02g00002</name>
</gene>
<evidence type="ECO:0000313" key="2">
    <source>
        <dbReference type="Proteomes" id="UP000001798"/>
    </source>
</evidence>
<dbReference type="GeneID" id="5427998"/>
<sequence>MSISKPSEINSQATFEPMPEQLFTQCATFRINGGCKRSAHLWLNHLKQTELSEQSHIPNIALPPASSQKMEEYWMRLALVICDDGAALGIKVPLIIQVIEAERRRLTVCQNRAQQWCFTRRNKVTAAFQVFVYRAACNALQLATDILRSGIHPSADYFMSSAARFERCHFDRAPITIRIHNHNQL</sequence>
<dbReference type="RefSeq" id="XP_001547550.1">
    <property type="nucleotide sequence ID" value="XM_001547500.2"/>
</dbReference>
<name>A0A384J7A4_BOTFB</name>
<reference evidence="1 2" key="2">
    <citation type="journal article" date="2012" name="Eukaryot. Cell">
        <title>Genome update of Botrytis cinerea strains B05.10 and T4.</title>
        <authorList>
            <person name="Staats M."/>
            <person name="van Kan J.A."/>
        </authorList>
    </citation>
    <scope>NUCLEOTIDE SEQUENCE [LARGE SCALE GENOMIC DNA]</scope>
    <source>
        <strain evidence="1 2">B05.10</strain>
    </source>
</reference>
<reference evidence="1 2" key="3">
    <citation type="journal article" date="2017" name="Mol. Plant Pathol.">
        <title>A gapless genome sequence of the fungus Botrytis cinerea.</title>
        <authorList>
            <person name="Van Kan J.A."/>
            <person name="Stassen J.H."/>
            <person name="Mosbach A."/>
            <person name="Van Der Lee T.A."/>
            <person name="Faino L."/>
            <person name="Farmer A.D."/>
            <person name="Papasotiriou D.G."/>
            <person name="Zhou S."/>
            <person name="Seidl M.F."/>
            <person name="Cottam E."/>
            <person name="Edel D."/>
            <person name="Hahn M."/>
            <person name="Schwartz D.C."/>
            <person name="Dietrich R.A."/>
            <person name="Widdison S."/>
            <person name="Scalliet G."/>
        </authorList>
    </citation>
    <scope>NUCLEOTIDE SEQUENCE [LARGE SCALE GENOMIC DNA]</scope>
    <source>
        <strain evidence="1 2">B05.10</strain>
    </source>
</reference>
<protein>
    <submittedName>
        <fullName evidence="1">Uncharacterized protein</fullName>
    </submittedName>
</protein>
<dbReference type="Proteomes" id="UP000001798">
    <property type="component" value="Chromosome 2"/>
</dbReference>
<dbReference type="EMBL" id="CP009806">
    <property type="protein sequence ID" value="ATZ46588.1"/>
    <property type="molecule type" value="Genomic_DNA"/>
</dbReference>
<keyword evidence="2" id="KW-1185">Reference proteome</keyword>
<dbReference type="AlphaFoldDB" id="A0A384J7A4"/>
<evidence type="ECO:0000313" key="1">
    <source>
        <dbReference type="EMBL" id="ATZ46588.1"/>
    </source>
</evidence>
<proteinExistence type="predicted"/>
<reference evidence="1 2" key="1">
    <citation type="journal article" date="2011" name="PLoS Genet.">
        <title>Genomic analysis of the necrotrophic fungal pathogens Sclerotinia sclerotiorum and Botrytis cinerea.</title>
        <authorList>
            <person name="Amselem J."/>
            <person name="Cuomo C.A."/>
            <person name="van Kan J.A."/>
            <person name="Viaud M."/>
            <person name="Benito E.P."/>
            <person name="Couloux A."/>
            <person name="Coutinho P.M."/>
            <person name="de Vries R.P."/>
            <person name="Dyer P.S."/>
            <person name="Fillinger S."/>
            <person name="Fournier E."/>
            <person name="Gout L."/>
            <person name="Hahn M."/>
            <person name="Kohn L."/>
            <person name="Lapalu N."/>
            <person name="Plummer K.M."/>
            <person name="Pradier J.M."/>
            <person name="Quevillon E."/>
            <person name="Sharon A."/>
            <person name="Simon A."/>
            <person name="ten Have A."/>
            <person name="Tudzynski B."/>
            <person name="Tudzynski P."/>
            <person name="Wincker P."/>
            <person name="Andrew M."/>
            <person name="Anthouard V."/>
            <person name="Beever R.E."/>
            <person name="Beffa R."/>
            <person name="Benoit I."/>
            <person name="Bouzid O."/>
            <person name="Brault B."/>
            <person name="Chen Z."/>
            <person name="Choquer M."/>
            <person name="Collemare J."/>
            <person name="Cotton P."/>
            <person name="Danchin E.G."/>
            <person name="Da Silva C."/>
            <person name="Gautier A."/>
            <person name="Giraud C."/>
            <person name="Giraud T."/>
            <person name="Gonzalez C."/>
            <person name="Grossetete S."/>
            <person name="Guldener U."/>
            <person name="Henrissat B."/>
            <person name="Howlett B.J."/>
            <person name="Kodira C."/>
            <person name="Kretschmer M."/>
            <person name="Lappartient A."/>
            <person name="Leroch M."/>
            <person name="Levis C."/>
            <person name="Mauceli E."/>
            <person name="Neuveglise C."/>
            <person name="Oeser B."/>
            <person name="Pearson M."/>
            <person name="Poulain J."/>
            <person name="Poussereau N."/>
            <person name="Quesneville H."/>
            <person name="Rascle C."/>
            <person name="Schumacher J."/>
            <person name="Segurens B."/>
            <person name="Sexton A."/>
            <person name="Silva E."/>
            <person name="Sirven C."/>
            <person name="Soanes D.M."/>
            <person name="Talbot N.J."/>
            <person name="Templeton M."/>
            <person name="Yandava C."/>
            <person name="Yarden O."/>
            <person name="Zeng Q."/>
            <person name="Rollins J.A."/>
            <person name="Lebrun M.H."/>
            <person name="Dickman M."/>
        </authorList>
    </citation>
    <scope>NUCLEOTIDE SEQUENCE [LARGE SCALE GENOMIC DNA]</scope>
    <source>
        <strain evidence="1 2">B05.10</strain>
    </source>
</reference>
<accession>A0A384J7A4</accession>